<sequence>MIRLHRWWRQRTLERARKRYDDADWRAAWDRLPLLDDLTSDEAASLCDLAVLFLRDKAIETAQGIALTDSMRLTIALQACLPILHLGLHWYSDWYAVILYPAEFRPKHEHIDEDGLVWVDDQPMSGEAWERGPVILSWEDVIAGGERDGYNLVIHEFAHKLDMRNGVANGHPPLHSDMNDREWAAAWSAAYDDLCQRVDAGDETSIDPYGAESPAEFFAVCSEAFFEIPTQLRDDYPRVYEQLARFYRQDPAARFR</sequence>
<dbReference type="Proteomes" id="UP001564408">
    <property type="component" value="Unassembled WGS sequence"/>
</dbReference>
<keyword evidence="2" id="KW-1185">Reference proteome</keyword>
<dbReference type="PANTHER" id="PTHR30164:SF2">
    <property type="entry name" value="PROTEIN MTFA"/>
    <property type="match status" value="1"/>
</dbReference>
<reference evidence="1 2" key="1">
    <citation type="submission" date="2024-05" db="EMBL/GenBank/DDBJ databases">
        <title>Genome Sequence and Characterization of the New Strain Purple Sulfur Bacterium of Genus Thioalkalicoccus.</title>
        <authorList>
            <person name="Bryantseva I.A."/>
            <person name="Kyndt J.A."/>
            <person name="Imhoff J.F."/>
        </authorList>
    </citation>
    <scope>NUCLEOTIDE SEQUENCE [LARGE SCALE GENOMIC DNA]</scope>
    <source>
        <strain evidence="1 2">Um2</strain>
    </source>
</reference>
<dbReference type="Gene3D" id="3.40.390.10">
    <property type="entry name" value="Collagenase (Catalytic Domain)"/>
    <property type="match status" value="1"/>
</dbReference>
<evidence type="ECO:0000313" key="1">
    <source>
        <dbReference type="EMBL" id="MEY6431952.1"/>
    </source>
</evidence>
<dbReference type="PANTHER" id="PTHR30164">
    <property type="entry name" value="MTFA PEPTIDASE"/>
    <property type="match status" value="1"/>
</dbReference>
<accession>A0ABV4BF17</accession>
<comment type="caution">
    <text evidence="1">The sequence shown here is derived from an EMBL/GenBank/DDBJ whole genome shotgun (WGS) entry which is preliminary data.</text>
</comment>
<organism evidence="1 2">
    <name type="scientific">Thioalkalicoccus limnaeus</name>
    <dbReference type="NCBI Taxonomy" id="120681"/>
    <lineage>
        <taxon>Bacteria</taxon>
        <taxon>Pseudomonadati</taxon>
        <taxon>Pseudomonadota</taxon>
        <taxon>Gammaproteobacteria</taxon>
        <taxon>Chromatiales</taxon>
        <taxon>Chromatiaceae</taxon>
        <taxon>Thioalkalicoccus</taxon>
    </lineage>
</organism>
<dbReference type="InterPro" id="IPR024079">
    <property type="entry name" value="MetalloPept_cat_dom_sf"/>
</dbReference>
<gene>
    <name evidence="1" type="ORF">ABC977_05955</name>
</gene>
<evidence type="ECO:0000313" key="2">
    <source>
        <dbReference type="Proteomes" id="UP001564408"/>
    </source>
</evidence>
<dbReference type="CDD" id="cd20169">
    <property type="entry name" value="Peptidase_M90_mtfA"/>
    <property type="match status" value="1"/>
</dbReference>
<dbReference type="InterPro" id="IPR010384">
    <property type="entry name" value="MtfA_fam"/>
</dbReference>
<protein>
    <submittedName>
        <fullName evidence="1">M90 family metallopeptidase</fullName>
    </submittedName>
</protein>
<name>A0ABV4BF17_9GAMM</name>
<proteinExistence type="predicted"/>
<dbReference type="InterPro" id="IPR042252">
    <property type="entry name" value="MtfA_N"/>
</dbReference>
<dbReference type="SUPFAM" id="SSF55486">
    <property type="entry name" value="Metalloproteases ('zincins'), catalytic domain"/>
    <property type="match status" value="1"/>
</dbReference>
<dbReference type="Gene3D" id="1.10.472.150">
    <property type="entry name" value="Glucose-regulated metallo-peptidase M90, N-terminal domain"/>
    <property type="match status" value="1"/>
</dbReference>
<dbReference type="EMBL" id="JBDKXB010000005">
    <property type="protein sequence ID" value="MEY6431952.1"/>
    <property type="molecule type" value="Genomic_DNA"/>
</dbReference>
<dbReference type="Pfam" id="PF06167">
    <property type="entry name" value="Peptidase_M90"/>
    <property type="match status" value="1"/>
</dbReference>
<dbReference type="RefSeq" id="WP_369666333.1">
    <property type="nucleotide sequence ID" value="NZ_JBDKXB010000005.1"/>
</dbReference>